<dbReference type="SUPFAM" id="SSF52821">
    <property type="entry name" value="Rhodanese/Cell cycle control phosphatase"/>
    <property type="match status" value="1"/>
</dbReference>
<dbReference type="Pfam" id="PF00581">
    <property type="entry name" value="Rhodanese"/>
    <property type="match status" value="1"/>
</dbReference>
<keyword evidence="5" id="KW-1185">Reference proteome</keyword>
<accession>A0ABP9R4Q6</accession>
<dbReference type="Proteomes" id="UP001428817">
    <property type="component" value="Unassembled WGS sequence"/>
</dbReference>
<feature type="domain" description="Rhodanese" evidence="3">
    <location>
        <begin position="20"/>
        <end position="112"/>
    </location>
</feature>
<dbReference type="PROSITE" id="PS50206">
    <property type="entry name" value="RHODANESE_3"/>
    <property type="match status" value="1"/>
</dbReference>
<evidence type="ECO:0000313" key="5">
    <source>
        <dbReference type="Proteomes" id="UP001428817"/>
    </source>
</evidence>
<dbReference type="InterPro" id="IPR050229">
    <property type="entry name" value="GlpE_sulfurtransferase"/>
</dbReference>
<evidence type="ECO:0000256" key="2">
    <source>
        <dbReference type="SAM" id="Phobius"/>
    </source>
</evidence>
<comment type="caution">
    <text evidence="4">The sequence shown here is derived from an EMBL/GenBank/DDBJ whole genome shotgun (WGS) entry which is preliminary data.</text>
</comment>
<evidence type="ECO:0000256" key="1">
    <source>
        <dbReference type="SAM" id="MobiDB-lite"/>
    </source>
</evidence>
<protein>
    <submittedName>
        <fullName evidence="4">Rhodanese-like domain-containing protein</fullName>
    </submittedName>
</protein>
<name>A0ABP9R4Q6_9PSEU</name>
<dbReference type="Pfam" id="PF11127">
    <property type="entry name" value="YgaP-like_TM"/>
    <property type="match status" value="1"/>
</dbReference>
<sequence length="195" mass="20661">MTSTQHSPIDPAELRERLGTEHPPRLLDVRTPAEFAAAHIPGSHNVPLDDVRAHRTRLAGELAGGPPTVLICRSGQRAGQAERELAGAGLTGLRVLTGGLAGWESAGAPVSRGHNRWDMDRQVRFAAGCLVLLGVLGSLVVPGLQWFAGLIGFALAFTALLGICPMALMLGRMPWNRSADYDLDTALRGLTAPAH</sequence>
<keyword evidence="2" id="KW-0472">Membrane</keyword>
<evidence type="ECO:0000259" key="3">
    <source>
        <dbReference type="PROSITE" id="PS50206"/>
    </source>
</evidence>
<dbReference type="Gene3D" id="6.10.140.1340">
    <property type="match status" value="1"/>
</dbReference>
<dbReference type="PANTHER" id="PTHR43031:SF1">
    <property type="entry name" value="PYRIDINE NUCLEOTIDE-DISULPHIDE OXIDOREDUCTASE"/>
    <property type="match status" value="1"/>
</dbReference>
<dbReference type="SMART" id="SM00450">
    <property type="entry name" value="RHOD"/>
    <property type="match status" value="1"/>
</dbReference>
<keyword evidence="2" id="KW-1133">Transmembrane helix</keyword>
<feature type="compositionally biased region" description="Basic and acidic residues" evidence="1">
    <location>
        <begin position="12"/>
        <end position="26"/>
    </location>
</feature>
<dbReference type="CDD" id="cd00158">
    <property type="entry name" value="RHOD"/>
    <property type="match status" value="1"/>
</dbReference>
<dbReference type="RefSeq" id="WP_185063745.1">
    <property type="nucleotide sequence ID" value="NZ_BAABJP010000045.1"/>
</dbReference>
<dbReference type="Gene3D" id="3.40.250.10">
    <property type="entry name" value="Rhodanese-like domain"/>
    <property type="match status" value="1"/>
</dbReference>
<dbReference type="EMBL" id="BAABJP010000045">
    <property type="protein sequence ID" value="GAA5171108.1"/>
    <property type="molecule type" value="Genomic_DNA"/>
</dbReference>
<dbReference type="InterPro" id="IPR021309">
    <property type="entry name" value="YgaP-like_TM"/>
</dbReference>
<dbReference type="InterPro" id="IPR001763">
    <property type="entry name" value="Rhodanese-like_dom"/>
</dbReference>
<dbReference type="PANTHER" id="PTHR43031">
    <property type="entry name" value="FAD-DEPENDENT OXIDOREDUCTASE"/>
    <property type="match status" value="1"/>
</dbReference>
<feature type="transmembrane region" description="Helical" evidence="2">
    <location>
        <begin position="123"/>
        <end position="141"/>
    </location>
</feature>
<organism evidence="4 5">
    <name type="scientific">Pseudonocardia eucalypti</name>
    <dbReference type="NCBI Taxonomy" id="648755"/>
    <lineage>
        <taxon>Bacteria</taxon>
        <taxon>Bacillati</taxon>
        <taxon>Actinomycetota</taxon>
        <taxon>Actinomycetes</taxon>
        <taxon>Pseudonocardiales</taxon>
        <taxon>Pseudonocardiaceae</taxon>
        <taxon>Pseudonocardia</taxon>
    </lineage>
</organism>
<proteinExistence type="predicted"/>
<dbReference type="InterPro" id="IPR036873">
    <property type="entry name" value="Rhodanese-like_dom_sf"/>
</dbReference>
<evidence type="ECO:0000313" key="4">
    <source>
        <dbReference type="EMBL" id="GAA5171108.1"/>
    </source>
</evidence>
<feature type="region of interest" description="Disordered" evidence="1">
    <location>
        <begin position="1"/>
        <end position="26"/>
    </location>
</feature>
<keyword evidence="2" id="KW-0812">Transmembrane</keyword>
<gene>
    <name evidence="4" type="ORF">GCM10023321_69230</name>
</gene>
<reference evidence="5" key="1">
    <citation type="journal article" date="2019" name="Int. J. Syst. Evol. Microbiol.">
        <title>The Global Catalogue of Microorganisms (GCM) 10K type strain sequencing project: providing services to taxonomists for standard genome sequencing and annotation.</title>
        <authorList>
            <consortium name="The Broad Institute Genomics Platform"/>
            <consortium name="The Broad Institute Genome Sequencing Center for Infectious Disease"/>
            <person name="Wu L."/>
            <person name="Ma J."/>
        </authorList>
    </citation>
    <scope>NUCLEOTIDE SEQUENCE [LARGE SCALE GENOMIC DNA]</scope>
    <source>
        <strain evidence="5">JCM 18303</strain>
    </source>
</reference>
<feature type="transmembrane region" description="Helical" evidence="2">
    <location>
        <begin position="147"/>
        <end position="168"/>
    </location>
</feature>